<accession>A0ABX0LME8</accession>
<name>A0ABX0LME8_9BURK</name>
<dbReference type="PROSITE" id="PS50846">
    <property type="entry name" value="HMA_2"/>
    <property type="match status" value="1"/>
</dbReference>
<evidence type="ECO:0000313" key="3">
    <source>
        <dbReference type="Proteomes" id="UP000785613"/>
    </source>
</evidence>
<dbReference type="SUPFAM" id="SSF55008">
    <property type="entry name" value="HMA, heavy metal-associated domain"/>
    <property type="match status" value="1"/>
</dbReference>
<organism evidence="2 3">
    <name type="scientific">Massilia rubra</name>
    <dbReference type="NCBI Taxonomy" id="2607910"/>
    <lineage>
        <taxon>Bacteria</taxon>
        <taxon>Pseudomonadati</taxon>
        <taxon>Pseudomonadota</taxon>
        <taxon>Betaproteobacteria</taxon>
        <taxon>Burkholderiales</taxon>
        <taxon>Oxalobacteraceae</taxon>
        <taxon>Telluria group</taxon>
        <taxon>Massilia</taxon>
    </lineage>
</organism>
<evidence type="ECO:0000313" key="2">
    <source>
        <dbReference type="EMBL" id="NHZ35834.1"/>
    </source>
</evidence>
<protein>
    <submittedName>
        <fullName evidence="2">Heavy-metal-associated domain-containing protein</fullName>
    </submittedName>
</protein>
<dbReference type="Proteomes" id="UP000785613">
    <property type="component" value="Unassembled WGS sequence"/>
</dbReference>
<feature type="domain" description="HMA" evidence="1">
    <location>
        <begin position="2"/>
        <end position="68"/>
    </location>
</feature>
<reference evidence="2 3" key="1">
    <citation type="submission" date="2019-09" db="EMBL/GenBank/DDBJ databases">
        <title>Taxonomy of Antarctic Massilia spp.: description of Massilia rubra sp. nov., Massilia aquatica sp. nov., Massilia mucilaginosa sp. nov., Massilia frigida sp. nov. isolated from streams, lakes and regoliths.</title>
        <authorList>
            <person name="Holochova P."/>
            <person name="Sedlacek I."/>
            <person name="Kralova S."/>
            <person name="Maslanova I."/>
            <person name="Busse H.-J."/>
            <person name="Stankova E."/>
            <person name="Vrbovska V."/>
            <person name="Kovarovic V."/>
            <person name="Bartak M."/>
            <person name="Svec P."/>
            <person name="Pantucek R."/>
        </authorList>
    </citation>
    <scope>NUCLEOTIDE SEQUENCE [LARGE SCALE GENOMIC DNA]</scope>
    <source>
        <strain evidence="2 3">CCM 8692</strain>
    </source>
</reference>
<dbReference type="InterPro" id="IPR036163">
    <property type="entry name" value="HMA_dom_sf"/>
</dbReference>
<dbReference type="InterPro" id="IPR006121">
    <property type="entry name" value="HMA_dom"/>
</dbReference>
<comment type="caution">
    <text evidence="2">The sequence shown here is derived from an EMBL/GenBank/DDBJ whole genome shotgun (WGS) entry which is preliminary data.</text>
</comment>
<gene>
    <name evidence="2" type="ORF">F0185_19905</name>
</gene>
<evidence type="ECO:0000259" key="1">
    <source>
        <dbReference type="PROSITE" id="PS50846"/>
    </source>
</evidence>
<dbReference type="RefSeq" id="WP_167227394.1">
    <property type="nucleotide sequence ID" value="NZ_VUYU01000014.1"/>
</dbReference>
<keyword evidence="3" id="KW-1185">Reference proteome</keyword>
<sequence>MQTALLTIPAMQNQTVALAVAQALEAVTGVETVHLTLATGRARVGFDEARASAEQLRDALFAAGFTVAPPASGGCCGGCGGG</sequence>
<dbReference type="Gene3D" id="3.30.70.100">
    <property type="match status" value="1"/>
</dbReference>
<proteinExistence type="predicted"/>
<dbReference type="EMBL" id="VUYU01000014">
    <property type="protein sequence ID" value="NHZ35834.1"/>
    <property type="molecule type" value="Genomic_DNA"/>
</dbReference>